<evidence type="ECO:0000313" key="2">
    <source>
        <dbReference type="Proteomes" id="UP000321523"/>
    </source>
</evidence>
<reference evidence="1 2" key="1">
    <citation type="submission" date="2019-07" db="EMBL/GenBank/DDBJ databases">
        <title>Whole genome shotgun sequence of Skermanella aerolata NBRC 106429.</title>
        <authorList>
            <person name="Hosoyama A."/>
            <person name="Uohara A."/>
            <person name="Ohji S."/>
            <person name="Ichikawa N."/>
        </authorList>
    </citation>
    <scope>NUCLEOTIDE SEQUENCE [LARGE SCALE GENOMIC DNA]</scope>
    <source>
        <strain evidence="1 2">NBRC 106429</strain>
    </source>
</reference>
<name>A0A512E4W8_9PROT</name>
<evidence type="ECO:0000313" key="1">
    <source>
        <dbReference type="EMBL" id="GEO43530.1"/>
    </source>
</evidence>
<sequence>MQLSLRAVGEEMNGVVAAALPCPGRHLRQTAGTVLEQEHRDTRTDARYQNLVVGYRSIDEGCLLAAAVRSGIDRTQLQRSGQVCRAWSSESRAFASCSGASRNTF</sequence>
<dbReference type="AlphaFoldDB" id="A0A512E4W8"/>
<organism evidence="1 2">
    <name type="scientific">Skermanella aerolata</name>
    <dbReference type="NCBI Taxonomy" id="393310"/>
    <lineage>
        <taxon>Bacteria</taxon>
        <taxon>Pseudomonadati</taxon>
        <taxon>Pseudomonadota</taxon>
        <taxon>Alphaproteobacteria</taxon>
        <taxon>Rhodospirillales</taxon>
        <taxon>Azospirillaceae</taxon>
        <taxon>Skermanella</taxon>
    </lineage>
</organism>
<dbReference type="EMBL" id="BJYZ01000097">
    <property type="protein sequence ID" value="GEO43530.1"/>
    <property type="molecule type" value="Genomic_DNA"/>
</dbReference>
<accession>A0A512E4W8</accession>
<protein>
    <submittedName>
        <fullName evidence="1">Uncharacterized protein</fullName>
    </submittedName>
</protein>
<keyword evidence="2" id="KW-1185">Reference proteome</keyword>
<gene>
    <name evidence="1" type="ORF">SAE02_76780</name>
</gene>
<dbReference type="Proteomes" id="UP000321523">
    <property type="component" value="Unassembled WGS sequence"/>
</dbReference>
<proteinExistence type="predicted"/>
<comment type="caution">
    <text evidence="1">The sequence shown here is derived from an EMBL/GenBank/DDBJ whole genome shotgun (WGS) entry which is preliminary data.</text>
</comment>